<dbReference type="Pfam" id="PF10108">
    <property type="entry name" value="DNA_pol_B_exo2"/>
    <property type="match status" value="1"/>
</dbReference>
<dbReference type="Gene3D" id="3.30.420.10">
    <property type="entry name" value="Ribonuclease H-like superfamily/Ribonuclease H"/>
    <property type="match status" value="1"/>
</dbReference>
<organism evidence="2 3">
    <name type="scientific">Pedobacter cryotolerans</name>
    <dbReference type="NCBI Taxonomy" id="2571270"/>
    <lineage>
        <taxon>Bacteria</taxon>
        <taxon>Pseudomonadati</taxon>
        <taxon>Bacteroidota</taxon>
        <taxon>Sphingobacteriia</taxon>
        <taxon>Sphingobacteriales</taxon>
        <taxon>Sphingobacteriaceae</taxon>
        <taxon>Pedobacter</taxon>
    </lineage>
</organism>
<dbReference type="InterPro" id="IPR012337">
    <property type="entry name" value="RNaseH-like_sf"/>
</dbReference>
<keyword evidence="2" id="KW-0269">Exonuclease</keyword>
<evidence type="ECO:0000259" key="1">
    <source>
        <dbReference type="Pfam" id="PF10108"/>
    </source>
</evidence>
<dbReference type="RefSeq" id="WP_136876718.1">
    <property type="nucleotide sequence ID" value="NZ_SWBO01000004.1"/>
</dbReference>
<dbReference type="OrthoDB" id="9773351at2"/>
<dbReference type="InterPro" id="IPR036397">
    <property type="entry name" value="RNaseH_sf"/>
</dbReference>
<reference evidence="2 3" key="1">
    <citation type="submission" date="2019-04" db="EMBL/GenBank/DDBJ databases">
        <title>Pedobacter sp. AR-2-6 sp. nov., isolated from Arctic soil.</title>
        <authorList>
            <person name="Dahal R.H."/>
            <person name="Kim D.-U."/>
        </authorList>
    </citation>
    <scope>NUCLEOTIDE SEQUENCE [LARGE SCALE GENOMIC DNA]</scope>
    <source>
        <strain evidence="2 3">AR-2-6</strain>
    </source>
</reference>
<dbReference type="Proteomes" id="UP000310477">
    <property type="component" value="Unassembled WGS sequence"/>
</dbReference>
<keyword evidence="2" id="KW-0540">Nuclease</keyword>
<feature type="domain" description="Predicted 3'-5' exonuclease PolB-like" evidence="1">
    <location>
        <begin position="62"/>
        <end position="225"/>
    </location>
</feature>
<protein>
    <submittedName>
        <fullName evidence="2">3'-5' exonuclease</fullName>
    </submittedName>
</protein>
<dbReference type="SUPFAM" id="SSF53098">
    <property type="entry name" value="Ribonuclease H-like"/>
    <property type="match status" value="1"/>
</dbReference>
<dbReference type="InterPro" id="IPR019288">
    <property type="entry name" value="3'-5'_exonuclease_PolB-like"/>
</dbReference>
<sequence>MLKEVDLNKVFVIDIETVPLYEFFEEMPLQMQALWDNKTQFHRKDDKTPEEFYERAGIWSEFGKIVCISVGLFHTQKGKLNFRVNSYYSDNEIDLLNQFNLLLAKQPKDLMLCAHNGKEFDFPYLCRRMLVNAVSIPEQLQIAGKKPWEINHIDTMELWKFGDYKNYTSLNLLAAIFNIPTPKDDIDGSMVKDVYYKEKDLKRIVTYCQKDVITTAQILLRFKGLLAIADEDISIASGNA</sequence>
<comment type="caution">
    <text evidence="2">The sequence shown here is derived from an EMBL/GenBank/DDBJ whole genome shotgun (WGS) entry which is preliminary data.</text>
</comment>
<evidence type="ECO:0000313" key="3">
    <source>
        <dbReference type="Proteomes" id="UP000310477"/>
    </source>
</evidence>
<accession>A0A4V5P177</accession>
<gene>
    <name evidence="2" type="ORF">FA045_09100</name>
</gene>
<keyword evidence="3" id="KW-1185">Reference proteome</keyword>
<evidence type="ECO:0000313" key="2">
    <source>
        <dbReference type="EMBL" id="TKC01383.1"/>
    </source>
</evidence>
<dbReference type="CDD" id="cd05782">
    <property type="entry name" value="DNA_polB_like1_exo"/>
    <property type="match status" value="1"/>
</dbReference>
<name>A0A4V5P177_9SPHI</name>
<keyword evidence="2" id="KW-0378">Hydrolase</keyword>
<dbReference type="EMBL" id="SWBO01000004">
    <property type="protein sequence ID" value="TKC01383.1"/>
    <property type="molecule type" value="Genomic_DNA"/>
</dbReference>
<dbReference type="GO" id="GO:0004527">
    <property type="term" value="F:exonuclease activity"/>
    <property type="evidence" value="ECO:0007669"/>
    <property type="project" value="UniProtKB-KW"/>
</dbReference>
<proteinExistence type="predicted"/>
<dbReference type="GO" id="GO:0003676">
    <property type="term" value="F:nucleic acid binding"/>
    <property type="evidence" value="ECO:0007669"/>
    <property type="project" value="InterPro"/>
</dbReference>
<dbReference type="AlphaFoldDB" id="A0A4V5P177"/>